<evidence type="ECO:0000313" key="9">
    <source>
        <dbReference type="EMBL" id="MDF2097065.1"/>
    </source>
</evidence>
<keyword evidence="10" id="KW-1185">Reference proteome</keyword>
<feature type="transmembrane region" description="Helical" evidence="7">
    <location>
        <begin position="207"/>
        <end position="230"/>
    </location>
</feature>
<feature type="transmembrane region" description="Helical" evidence="7">
    <location>
        <begin position="97"/>
        <end position="120"/>
    </location>
</feature>
<proteinExistence type="predicted"/>
<feature type="transmembrane region" description="Helical" evidence="7">
    <location>
        <begin position="336"/>
        <end position="355"/>
    </location>
</feature>
<feature type="transmembrane region" description="Helical" evidence="7">
    <location>
        <begin position="132"/>
        <end position="155"/>
    </location>
</feature>
<dbReference type="RefSeq" id="WP_275823837.1">
    <property type="nucleotide sequence ID" value="NZ_JARHUD010000009.1"/>
</dbReference>
<evidence type="ECO:0000256" key="1">
    <source>
        <dbReference type="ARBA" id="ARBA00004651"/>
    </source>
</evidence>
<dbReference type="Pfam" id="PF07690">
    <property type="entry name" value="MFS_1"/>
    <property type="match status" value="1"/>
</dbReference>
<dbReference type="PANTHER" id="PTHR23517">
    <property type="entry name" value="RESISTANCE PROTEIN MDTM, PUTATIVE-RELATED-RELATED"/>
    <property type="match status" value="1"/>
</dbReference>
<comment type="subcellular location">
    <subcellularLocation>
        <location evidence="1">Cell membrane</location>
        <topology evidence="1">Multi-pass membrane protein</topology>
    </subcellularLocation>
</comment>
<evidence type="ECO:0000256" key="2">
    <source>
        <dbReference type="ARBA" id="ARBA00022448"/>
    </source>
</evidence>
<feature type="transmembrane region" description="Helical" evidence="7">
    <location>
        <begin position="9"/>
        <end position="32"/>
    </location>
</feature>
<comment type="caution">
    <text evidence="9">The sequence shown here is derived from an EMBL/GenBank/DDBJ whole genome shotgun (WGS) entry which is preliminary data.</text>
</comment>
<evidence type="ECO:0000259" key="8">
    <source>
        <dbReference type="PROSITE" id="PS50850"/>
    </source>
</evidence>
<feature type="transmembrane region" description="Helical" evidence="7">
    <location>
        <begin position="72"/>
        <end position="91"/>
    </location>
</feature>
<feature type="transmembrane region" description="Helical" evidence="7">
    <location>
        <begin position="367"/>
        <end position="385"/>
    </location>
</feature>
<dbReference type="SUPFAM" id="SSF103473">
    <property type="entry name" value="MFS general substrate transporter"/>
    <property type="match status" value="1"/>
</dbReference>
<keyword evidence="3" id="KW-1003">Cell membrane</keyword>
<name>A0ABT5YQ08_9PROT</name>
<dbReference type="Gene3D" id="1.20.1250.20">
    <property type="entry name" value="MFS general substrate transporter like domains"/>
    <property type="match status" value="2"/>
</dbReference>
<feature type="transmembrane region" description="Helical" evidence="7">
    <location>
        <begin position="44"/>
        <end position="65"/>
    </location>
</feature>
<feature type="transmembrane region" description="Helical" evidence="7">
    <location>
        <begin position="277"/>
        <end position="295"/>
    </location>
</feature>
<evidence type="ECO:0000256" key="4">
    <source>
        <dbReference type="ARBA" id="ARBA00022692"/>
    </source>
</evidence>
<dbReference type="InterPro" id="IPR050171">
    <property type="entry name" value="MFS_Transporters"/>
</dbReference>
<keyword evidence="5 7" id="KW-1133">Transmembrane helix</keyword>
<dbReference type="InterPro" id="IPR020846">
    <property type="entry name" value="MFS_dom"/>
</dbReference>
<evidence type="ECO:0000256" key="6">
    <source>
        <dbReference type="ARBA" id="ARBA00023136"/>
    </source>
</evidence>
<feature type="transmembrane region" description="Helical" evidence="7">
    <location>
        <begin position="242"/>
        <end position="265"/>
    </location>
</feature>
<evidence type="ECO:0000256" key="5">
    <source>
        <dbReference type="ARBA" id="ARBA00022989"/>
    </source>
</evidence>
<sequence length="400" mass="42090">MSAPRLRFLFLNVGHAYDHFFMLIYPTVAVALELSGEGFYGDLLMPATAGFIAFAAFTLPAGWLGDVWSRRNMMALMFLGLGASSVFTATASSTWHLAAGLFCMGAFAAIYHPVGIAMVAESQEKVGRLLGINGVWGNMGVAAAPILTGALTVWLGWQAAFIVPGALAIITGLAFLLLVPDEVAVVKRRRPAVTEGAAPGRELLIRVFSYLAISSLLGGVIFAVLTIVMPKIVEANFAAPDLGGLIGAAGLASLIFAGASMTQLVTGPAADRYSPRVLMLLLGGVQVPLLLLLLISDAWAAMAVALVLMIATFGVIPIQDAIVARYAAAHWRARVYSVKYVLSLGVSATAVPLAAWGYSPDAGFDRLYVVLTFCALGVVAAALLLPRPQRLREEAVQAAE</sequence>
<feature type="transmembrane region" description="Helical" evidence="7">
    <location>
        <begin position="301"/>
        <end position="324"/>
    </location>
</feature>
<dbReference type="PROSITE" id="PS50850">
    <property type="entry name" value="MFS"/>
    <property type="match status" value="1"/>
</dbReference>
<keyword evidence="6 7" id="KW-0472">Membrane</keyword>
<evidence type="ECO:0000313" key="10">
    <source>
        <dbReference type="Proteomes" id="UP001215503"/>
    </source>
</evidence>
<dbReference type="InterPro" id="IPR036259">
    <property type="entry name" value="MFS_trans_sf"/>
</dbReference>
<organism evidence="9 10">
    <name type="scientific">Aquibaculum arenosum</name>
    <dbReference type="NCBI Taxonomy" id="3032591"/>
    <lineage>
        <taxon>Bacteria</taxon>
        <taxon>Pseudomonadati</taxon>
        <taxon>Pseudomonadota</taxon>
        <taxon>Alphaproteobacteria</taxon>
        <taxon>Rhodospirillales</taxon>
        <taxon>Rhodovibrionaceae</taxon>
        <taxon>Aquibaculum</taxon>
    </lineage>
</organism>
<evidence type="ECO:0000256" key="3">
    <source>
        <dbReference type="ARBA" id="ARBA00022475"/>
    </source>
</evidence>
<dbReference type="InterPro" id="IPR011701">
    <property type="entry name" value="MFS"/>
</dbReference>
<protein>
    <submittedName>
        <fullName evidence="9">MFS transporter</fullName>
    </submittedName>
</protein>
<accession>A0ABT5YQ08</accession>
<dbReference type="Proteomes" id="UP001215503">
    <property type="component" value="Unassembled WGS sequence"/>
</dbReference>
<reference evidence="9 10" key="1">
    <citation type="submission" date="2023-03" db="EMBL/GenBank/DDBJ databases">
        <title>Fodinicurvata sp. CAU 1616 isolated from sea sendiment.</title>
        <authorList>
            <person name="Kim W."/>
        </authorList>
    </citation>
    <scope>NUCLEOTIDE SEQUENCE [LARGE SCALE GENOMIC DNA]</scope>
    <source>
        <strain evidence="9 10">CAU 1616</strain>
    </source>
</reference>
<keyword evidence="2" id="KW-0813">Transport</keyword>
<dbReference type="EMBL" id="JARHUD010000009">
    <property type="protein sequence ID" value="MDF2097065.1"/>
    <property type="molecule type" value="Genomic_DNA"/>
</dbReference>
<keyword evidence="4 7" id="KW-0812">Transmembrane</keyword>
<feature type="domain" description="Major facilitator superfamily (MFS) profile" evidence="8">
    <location>
        <begin position="1"/>
        <end position="389"/>
    </location>
</feature>
<evidence type="ECO:0000256" key="7">
    <source>
        <dbReference type="SAM" id="Phobius"/>
    </source>
</evidence>
<feature type="transmembrane region" description="Helical" evidence="7">
    <location>
        <begin position="161"/>
        <end position="180"/>
    </location>
</feature>
<gene>
    <name evidence="9" type="ORF">P2G67_13870</name>
</gene>
<dbReference type="PANTHER" id="PTHR23517:SF2">
    <property type="entry name" value="MULTIDRUG RESISTANCE PROTEIN MDTH"/>
    <property type="match status" value="1"/>
</dbReference>